<evidence type="ECO:0000259" key="1">
    <source>
        <dbReference type="Pfam" id="PF11716"/>
    </source>
</evidence>
<dbReference type="NCBIfam" id="TIGR03086">
    <property type="entry name" value="TIGR03086 family metal-binding protein"/>
    <property type="match status" value="1"/>
</dbReference>
<dbReference type="InterPro" id="IPR024344">
    <property type="entry name" value="MDMPI_metal-binding"/>
</dbReference>
<keyword evidence="3" id="KW-1185">Reference proteome</keyword>
<dbReference type="InterPro" id="IPR034660">
    <property type="entry name" value="DinB/YfiT-like"/>
</dbReference>
<evidence type="ECO:0000313" key="3">
    <source>
        <dbReference type="Proteomes" id="UP001551695"/>
    </source>
</evidence>
<dbReference type="InterPro" id="IPR017517">
    <property type="entry name" value="Maleyloyr_isom"/>
</dbReference>
<reference evidence="2 3" key="1">
    <citation type="submission" date="2024-06" db="EMBL/GenBank/DDBJ databases">
        <title>The Natural Products Discovery Center: Release of the First 8490 Sequenced Strains for Exploring Actinobacteria Biosynthetic Diversity.</title>
        <authorList>
            <person name="Kalkreuter E."/>
            <person name="Kautsar S.A."/>
            <person name="Yang D."/>
            <person name="Bader C.D."/>
            <person name="Teijaro C.N."/>
            <person name="Fluegel L."/>
            <person name="Davis C.M."/>
            <person name="Simpson J.R."/>
            <person name="Lauterbach L."/>
            <person name="Steele A.D."/>
            <person name="Gui C."/>
            <person name="Meng S."/>
            <person name="Li G."/>
            <person name="Viehrig K."/>
            <person name="Ye F."/>
            <person name="Su P."/>
            <person name="Kiefer A.F."/>
            <person name="Nichols A."/>
            <person name="Cepeda A.J."/>
            <person name="Yan W."/>
            <person name="Fan B."/>
            <person name="Jiang Y."/>
            <person name="Adhikari A."/>
            <person name="Zheng C.-J."/>
            <person name="Schuster L."/>
            <person name="Cowan T.M."/>
            <person name="Smanski M.J."/>
            <person name="Chevrette M.G."/>
            <person name="De Carvalho L.P.S."/>
            <person name="Shen B."/>
        </authorList>
    </citation>
    <scope>NUCLEOTIDE SEQUENCE [LARGE SCALE GENOMIC DNA]</scope>
    <source>
        <strain evidence="2 3">NPDC050403</strain>
    </source>
</reference>
<dbReference type="EMBL" id="JBFAKC010000007">
    <property type="protein sequence ID" value="MEV0709399.1"/>
    <property type="molecule type" value="Genomic_DNA"/>
</dbReference>
<gene>
    <name evidence="2" type="ORF">AB0I48_17705</name>
</gene>
<dbReference type="Gene3D" id="1.20.120.450">
    <property type="entry name" value="dinb family like domain"/>
    <property type="match status" value="1"/>
</dbReference>
<feature type="domain" description="Mycothiol-dependent maleylpyruvate isomerase metal-binding" evidence="1">
    <location>
        <begin position="12"/>
        <end position="129"/>
    </location>
</feature>
<evidence type="ECO:0000313" key="2">
    <source>
        <dbReference type="EMBL" id="MEV0709399.1"/>
    </source>
</evidence>
<dbReference type="NCBIfam" id="TIGR03083">
    <property type="entry name" value="maleylpyruvate isomerase family mycothiol-dependent enzyme"/>
    <property type="match status" value="1"/>
</dbReference>
<dbReference type="RefSeq" id="WP_355089199.1">
    <property type="nucleotide sequence ID" value="NZ_JBEXKW010000056.1"/>
</dbReference>
<name>A0ABV3FVE8_9NOCA</name>
<sequence>MNDPSTLDTNGLRRAFASTRAVLAVVRDDQLDAPTPCASWNVGALIRHVIDATRSARDAIDGITGRVADADENHTVGDYLDIYDDGIRQTLAAFGALRADASLFGGRLPASALLVMSTQDQFIHGWDLARAVGHSTNLDPELADGLLAHARTWVLDSHRGPDGVGLFGPAVPTSSAHPADRLAAFLGREM</sequence>
<dbReference type="Pfam" id="PF11716">
    <property type="entry name" value="MDMPI_N"/>
    <property type="match status" value="1"/>
</dbReference>
<comment type="caution">
    <text evidence="2">The sequence shown here is derived from an EMBL/GenBank/DDBJ whole genome shotgun (WGS) entry which is preliminary data.</text>
</comment>
<organism evidence="2 3">
    <name type="scientific">Nocardia aurea</name>
    <dbReference type="NCBI Taxonomy" id="2144174"/>
    <lineage>
        <taxon>Bacteria</taxon>
        <taxon>Bacillati</taxon>
        <taxon>Actinomycetota</taxon>
        <taxon>Actinomycetes</taxon>
        <taxon>Mycobacteriales</taxon>
        <taxon>Nocardiaceae</taxon>
        <taxon>Nocardia</taxon>
    </lineage>
</organism>
<accession>A0ABV3FVE8</accession>
<dbReference type="Proteomes" id="UP001551695">
    <property type="component" value="Unassembled WGS sequence"/>
</dbReference>
<dbReference type="InterPro" id="IPR017520">
    <property type="entry name" value="CHP03086"/>
</dbReference>
<proteinExistence type="predicted"/>
<protein>
    <submittedName>
        <fullName evidence="2">TIGR03086 family metal-binding protein</fullName>
    </submittedName>
</protein>
<dbReference type="SUPFAM" id="SSF109854">
    <property type="entry name" value="DinB/YfiT-like putative metalloenzymes"/>
    <property type="match status" value="1"/>
</dbReference>